<keyword evidence="3" id="KW-0862">Zinc</keyword>
<keyword evidence="7" id="KW-1185">Reference proteome</keyword>
<dbReference type="PROSITE" id="PS50081">
    <property type="entry name" value="ZF_DAG_PE_2"/>
    <property type="match status" value="1"/>
</dbReference>
<evidence type="ECO:0000256" key="4">
    <source>
        <dbReference type="SAM" id="MobiDB-lite"/>
    </source>
</evidence>
<proteinExistence type="predicted"/>
<name>A0AAD5CEQ2_AMBAR</name>
<evidence type="ECO:0000259" key="5">
    <source>
        <dbReference type="PROSITE" id="PS50081"/>
    </source>
</evidence>
<accession>A0AAD5CEQ2</accession>
<reference evidence="6" key="1">
    <citation type="submission" date="2022-06" db="EMBL/GenBank/DDBJ databases">
        <title>Uncovering the hologenomic basis of an extraordinary plant invasion.</title>
        <authorList>
            <person name="Bieker V.C."/>
            <person name="Martin M.D."/>
            <person name="Gilbert T."/>
            <person name="Hodgins K."/>
            <person name="Battlay P."/>
            <person name="Petersen B."/>
            <person name="Wilson J."/>
        </authorList>
    </citation>
    <scope>NUCLEOTIDE SEQUENCE</scope>
    <source>
        <strain evidence="6">AA19_3_7</strain>
        <tissue evidence="6">Leaf</tissue>
    </source>
</reference>
<dbReference type="Proteomes" id="UP001206925">
    <property type="component" value="Unassembled WGS sequence"/>
</dbReference>
<dbReference type="InterPro" id="IPR053192">
    <property type="entry name" value="Vacuole_Formation_Reg"/>
</dbReference>
<feature type="region of interest" description="Disordered" evidence="4">
    <location>
        <begin position="25"/>
        <end position="46"/>
    </location>
</feature>
<dbReference type="InterPro" id="IPR046349">
    <property type="entry name" value="C1-like_sf"/>
</dbReference>
<evidence type="ECO:0000256" key="1">
    <source>
        <dbReference type="ARBA" id="ARBA00022723"/>
    </source>
</evidence>
<evidence type="ECO:0000256" key="3">
    <source>
        <dbReference type="ARBA" id="ARBA00022833"/>
    </source>
</evidence>
<dbReference type="PANTHER" id="PTHR32410">
    <property type="entry name" value="CYSTEINE/HISTIDINE-RICH C1 DOMAIN FAMILY PROTEIN"/>
    <property type="match status" value="1"/>
</dbReference>
<feature type="domain" description="Phorbol-ester/DAG-type" evidence="5">
    <location>
        <begin position="524"/>
        <end position="582"/>
    </location>
</feature>
<organism evidence="6 7">
    <name type="scientific">Ambrosia artemisiifolia</name>
    <name type="common">Common ragweed</name>
    <dbReference type="NCBI Taxonomy" id="4212"/>
    <lineage>
        <taxon>Eukaryota</taxon>
        <taxon>Viridiplantae</taxon>
        <taxon>Streptophyta</taxon>
        <taxon>Embryophyta</taxon>
        <taxon>Tracheophyta</taxon>
        <taxon>Spermatophyta</taxon>
        <taxon>Magnoliopsida</taxon>
        <taxon>eudicotyledons</taxon>
        <taxon>Gunneridae</taxon>
        <taxon>Pentapetalae</taxon>
        <taxon>asterids</taxon>
        <taxon>campanulids</taxon>
        <taxon>Asterales</taxon>
        <taxon>Asteraceae</taxon>
        <taxon>Asteroideae</taxon>
        <taxon>Heliantheae alliance</taxon>
        <taxon>Heliantheae</taxon>
        <taxon>Ambrosia</taxon>
    </lineage>
</organism>
<gene>
    <name evidence="6" type="ORF">M8C21_031112</name>
</gene>
<keyword evidence="1" id="KW-0479">Metal-binding</keyword>
<dbReference type="GO" id="GO:0046872">
    <property type="term" value="F:metal ion binding"/>
    <property type="evidence" value="ECO:0007669"/>
    <property type="project" value="UniProtKB-KW"/>
</dbReference>
<dbReference type="InterPro" id="IPR002219">
    <property type="entry name" value="PKC_DAG/PE"/>
</dbReference>
<dbReference type="SUPFAM" id="SSF57889">
    <property type="entry name" value="Cysteine-rich domain"/>
    <property type="match status" value="6"/>
</dbReference>
<dbReference type="InterPro" id="IPR004146">
    <property type="entry name" value="DC1"/>
</dbReference>
<evidence type="ECO:0000256" key="2">
    <source>
        <dbReference type="ARBA" id="ARBA00022737"/>
    </source>
</evidence>
<dbReference type="PANTHER" id="PTHR32410:SF216">
    <property type="entry name" value="PHORBOL-ESTER_DAG-TYPE DOMAIN-CONTAINING PROTEIN"/>
    <property type="match status" value="1"/>
</dbReference>
<dbReference type="Pfam" id="PF03107">
    <property type="entry name" value="C1_2"/>
    <property type="match status" value="6"/>
</dbReference>
<feature type="non-terminal residue" evidence="6">
    <location>
        <position position="1"/>
    </location>
</feature>
<dbReference type="EMBL" id="JAMZMK010008490">
    <property type="protein sequence ID" value="KAI7740198.1"/>
    <property type="molecule type" value="Genomic_DNA"/>
</dbReference>
<feature type="compositionally biased region" description="Acidic residues" evidence="4">
    <location>
        <begin position="32"/>
        <end position="46"/>
    </location>
</feature>
<comment type="caution">
    <text evidence="6">The sequence shown here is derived from an EMBL/GenBank/DDBJ whole genome shotgun (WGS) entry which is preliminary data.</text>
</comment>
<sequence length="668" mass="77157">MNTVAMEQQLKHFSHEHLLNLVQLQPDRDNVNSDEEDEHEDENEDKDDIVVEEVRFGECNMCKEEIYSFQLCYYSCKDCDYNLHRFCAELPETQQNHPLHPGHNLTLTEENPSDNETWKCSICRIEQSMSFYKYICPTCEDVIDIVCATMYAQKMDHPSHPHQLQRCLGRMTSHCNACGNEHSGTFYHCTSCSLFKIHLDCALLPAKLLIQQSTNESFSHSHLLNLVYSFPLIEQKAKFFPSCRVCNISFLADTTNTWHYRCDKCRYYAHVDCASSRKEAFMSSILMPAGMGKTYKNYRDEDHPNLICCPFPDESVNLLKHLFINKGEIFMKEKIAGEMFSHPHPLILVDTLHNGPVSLHDPMKKVELLCDGCVRPVTSVPFYKCCQQDCGFVLHEWCTRLPSEIQHHPCHPEHKLVLLPKFPEDMLGVFWCKMCGLTCNGFAYGCKECEDYYVDINCGLIPDVITHEAHPNHLLTIFKANSSETRQCKACQFYISREAGFYHCPTCDFNLDIGCALLLPGRIRHKYDKHALSLRYHPAENHIEEYFCEICEEHLNPEKWFYHCSVCAWSMHTACAPVKLQCERSVSYKGSLFNFLNVKFGGRHEIKNHPHPLIFLQAIEYDGKCVVCHRQLKSYDMMLKCIRCKFALHCDGWCEKMLIEGSASSSGG</sequence>
<dbReference type="AlphaFoldDB" id="A0AAD5CEQ2"/>
<protein>
    <recommendedName>
        <fullName evidence="5">Phorbol-ester/DAG-type domain-containing protein</fullName>
    </recommendedName>
</protein>
<keyword evidence="2" id="KW-0677">Repeat</keyword>
<evidence type="ECO:0000313" key="6">
    <source>
        <dbReference type="EMBL" id="KAI7740198.1"/>
    </source>
</evidence>
<evidence type="ECO:0000313" key="7">
    <source>
        <dbReference type="Proteomes" id="UP001206925"/>
    </source>
</evidence>